<dbReference type="InterPro" id="IPR018392">
    <property type="entry name" value="LysM"/>
</dbReference>
<keyword evidence="6" id="KW-0812">Transmembrane</keyword>
<dbReference type="EMBL" id="JBHUMO010000046">
    <property type="protein sequence ID" value="MFD2729425.1"/>
    <property type="molecule type" value="Genomic_DNA"/>
</dbReference>
<proteinExistence type="inferred from homology"/>
<evidence type="ECO:0000256" key="3">
    <source>
        <dbReference type="ARBA" id="ARBA00022638"/>
    </source>
</evidence>
<dbReference type="RefSeq" id="WP_379981772.1">
    <property type="nucleotide sequence ID" value="NZ_JBHUMO010000046.1"/>
</dbReference>
<gene>
    <name evidence="8" type="ORF">ACFSR0_08305</name>
</gene>
<evidence type="ECO:0000256" key="2">
    <source>
        <dbReference type="ARBA" id="ARBA00022529"/>
    </source>
</evidence>
<comment type="similarity">
    <text evidence="1">Belongs to the glycosyl hydrolase 73 family.</text>
</comment>
<keyword evidence="4" id="KW-0378">Hydrolase</keyword>
<feature type="domain" description="LysM" evidence="7">
    <location>
        <begin position="239"/>
        <end position="282"/>
    </location>
</feature>
<organism evidence="8 9">
    <name type="scientific">Enterococcus camelliae</name>
    <dbReference type="NCBI Taxonomy" id="453959"/>
    <lineage>
        <taxon>Bacteria</taxon>
        <taxon>Bacillati</taxon>
        <taxon>Bacillota</taxon>
        <taxon>Bacilli</taxon>
        <taxon>Lactobacillales</taxon>
        <taxon>Enterococcaceae</taxon>
        <taxon>Enterococcus</taxon>
    </lineage>
</organism>
<feature type="transmembrane region" description="Helical" evidence="6">
    <location>
        <begin position="20"/>
        <end position="42"/>
    </location>
</feature>
<dbReference type="Gene3D" id="4.10.80.30">
    <property type="entry name" value="DNA polymerase, domain 6"/>
    <property type="match status" value="1"/>
</dbReference>
<dbReference type="Pfam" id="PF01832">
    <property type="entry name" value="Glucosaminidase"/>
    <property type="match status" value="1"/>
</dbReference>
<evidence type="ECO:0000256" key="6">
    <source>
        <dbReference type="SAM" id="Phobius"/>
    </source>
</evidence>
<evidence type="ECO:0000256" key="1">
    <source>
        <dbReference type="ARBA" id="ARBA00010266"/>
    </source>
</evidence>
<sequence>MVIRTRSERHIKKTVENKSVFKHALPLAGIAMVLTPTIISLVPSTVSADETGVYNAQNLINQISSAASEIANQNDLYASVMIAQALLESGNGSSVLSNAPYYNLFGVKSYNGGATVWLPTQEYLNGQWVTMTEPFRQYNSYYESLIDHANVLLASSTVTGQARYAGAWKSQTSSYYDATAYLTGRYATDPSYNQKLNSLIQRYNLTQYDTPSYYNQTTTTTTTTTNTTTTTTSTYQATTTYTVVQGDTLWAIAQKYSISVDQLVAQNNISGELIVVGQQLTI</sequence>
<dbReference type="Pfam" id="PF01476">
    <property type="entry name" value="LysM"/>
    <property type="match status" value="1"/>
</dbReference>
<dbReference type="SMART" id="SM00047">
    <property type="entry name" value="LYZ2"/>
    <property type="match status" value="1"/>
</dbReference>
<evidence type="ECO:0000256" key="4">
    <source>
        <dbReference type="ARBA" id="ARBA00022801"/>
    </source>
</evidence>
<accession>A0ABW5TLD8</accession>
<keyword evidence="3" id="KW-0081">Bacteriolytic enzyme</keyword>
<name>A0ABW5TLD8_9ENTE</name>
<keyword evidence="6" id="KW-1133">Transmembrane helix</keyword>
<keyword evidence="2" id="KW-0929">Antimicrobial</keyword>
<evidence type="ECO:0000256" key="5">
    <source>
        <dbReference type="ARBA" id="ARBA00032108"/>
    </source>
</evidence>
<dbReference type="PANTHER" id="PTHR33308">
    <property type="entry name" value="PEPTIDOGLYCAN HYDROLASE FLGJ"/>
    <property type="match status" value="1"/>
</dbReference>
<comment type="caution">
    <text evidence="8">The sequence shown here is derived from an EMBL/GenBank/DDBJ whole genome shotgun (WGS) entry which is preliminary data.</text>
</comment>
<keyword evidence="6" id="KW-0472">Membrane</keyword>
<evidence type="ECO:0000313" key="9">
    <source>
        <dbReference type="Proteomes" id="UP001597427"/>
    </source>
</evidence>
<dbReference type="SUPFAM" id="SSF54106">
    <property type="entry name" value="LysM domain"/>
    <property type="match status" value="1"/>
</dbReference>
<keyword evidence="9" id="KW-1185">Reference proteome</keyword>
<dbReference type="PANTHER" id="PTHR33308:SF9">
    <property type="entry name" value="PEPTIDOGLYCAN HYDROLASE FLGJ"/>
    <property type="match status" value="1"/>
</dbReference>
<evidence type="ECO:0000313" key="8">
    <source>
        <dbReference type="EMBL" id="MFD2729425.1"/>
    </source>
</evidence>
<dbReference type="Gene3D" id="3.10.350.10">
    <property type="entry name" value="LysM domain"/>
    <property type="match status" value="1"/>
</dbReference>
<dbReference type="SMART" id="SM00257">
    <property type="entry name" value="LysM"/>
    <property type="match status" value="1"/>
</dbReference>
<evidence type="ECO:0000259" key="7">
    <source>
        <dbReference type="PROSITE" id="PS51782"/>
    </source>
</evidence>
<dbReference type="InterPro" id="IPR036779">
    <property type="entry name" value="LysM_dom_sf"/>
</dbReference>
<dbReference type="CDD" id="cd00118">
    <property type="entry name" value="LysM"/>
    <property type="match status" value="1"/>
</dbReference>
<dbReference type="InterPro" id="IPR002901">
    <property type="entry name" value="MGlyc_endo_b_GlcNAc-like_dom"/>
</dbReference>
<dbReference type="Gene3D" id="1.10.530.10">
    <property type="match status" value="1"/>
</dbReference>
<dbReference type="InterPro" id="IPR051056">
    <property type="entry name" value="Glycosyl_Hydrolase_73"/>
</dbReference>
<dbReference type="PROSITE" id="PS51782">
    <property type="entry name" value="LYSM"/>
    <property type="match status" value="1"/>
</dbReference>
<reference evidence="9" key="1">
    <citation type="journal article" date="2019" name="Int. J. Syst. Evol. Microbiol.">
        <title>The Global Catalogue of Microorganisms (GCM) 10K type strain sequencing project: providing services to taxonomists for standard genome sequencing and annotation.</title>
        <authorList>
            <consortium name="The Broad Institute Genomics Platform"/>
            <consortium name="The Broad Institute Genome Sequencing Center for Infectious Disease"/>
            <person name="Wu L."/>
            <person name="Ma J."/>
        </authorList>
    </citation>
    <scope>NUCLEOTIDE SEQUENCE [LARGE SCALE GENOMIC DNA]</scope>
    <source>
        <strain evidence="9">TISTR 932</strain>
    </source>
</reference>
<dbReference type="Proteomes" id="UP001597427">
    <property type="component" value="Unassembled WGS sequence"/>
</dbReference>
<protein>
    <recommendedName>
        <fullName evidence="5">Peptidoglycan hydrolase</fullName>
    </recommendedName>
</protein>